<dbReference type="InterPro" id="IPR052201">
    <property type="entry name" value="LRR-containing_regulator"/>
</dbReference>
<evidence type="ECO:0000256" key="1">
    <source>
        <dbReference type="ARBA" id="ARBA00022737"/>
    </source>
</evidence>
<dbReference type="Proteomes" id="UP000738359">
    <property type="component" value="Unassembled WGS sequence"/>
</dbReference>
<keyword evidence="2" id="KW-0547">Nucleotide-binding</keyword>
<evidence type="ECO:0000256" key="2">
    <source>
        <dbReference type="ARBA" id="ARBA00022741"/>
    </source>
</evidence>
<protein>
    <submittedName>
        <fullName evidence="4">Uncharacterized protein</fullName>
    </submittedName>
</protein>
<dbReference type="FunFam" id="3.90.640.10:FF:000003">
    <property type="entry name" value="Molecular chaperone DnaK"/>
    <property type="match status" value="1"/>
</dbReference>
<dbReference type="InterPro" id="IPR013126">
    <property type="entry name" value="Hsp_70_fam"/>
</dbReference>
<dbReference type="Pfam" id="PF00012">
    <property type="entry name" value="HSP70"/>
    <property type="match status" value="1"/>
</dbReference>
<dbReference type="Gene3D" id="3.80.10.10">
    <property type="entry name" value="Ribonuclease Inhibitor"/>
    <property type="match status" value="4"/>
</dbReference>
<dbReference type="InterPro" id="IPR029047">
    <property type="entry name" value="HSP70_peptide-bd_sf"/>
</dbReference>
<dbReference type="Gene3D" id="2.60.34.10">
    <property type="entry name" value="Substrate Binding Domain Of DNAk, Chain A, domain 1"/>
    <property type="match status" value="1"/>
</dbReference>
<dbReference type="AlphaFoldDB" id="A0A9P6JFK6"/>
<dbReference type="GO" id="GO:0005524">
    <property type="term" value="F:ATP binding"/>
    <property type="evidence" value="ECO:0007669"/>
    <property type="project" value="UniProtKB-KW"/>
</dbReference>
<dbReference type="EMBL" id="JAAAHY010000009">
    <property type="protein sequence ID" value="KAF9968702.1"/>
    <property type="molecule type" value="Genomic_DNA"/>
</dbReference>
<keyword evidence="1" id="KW-0677">Repeat</keyword>
<dbReference type="Gene3D" id="3.30.420.40">
    <property type="match status" value="2"/>
</dbReference>
<dbReference type="InterPro" id="IPR032675">
    <property type="entry name" value="LRR_dom_sf"/>
</dbReference>
<accession>A0A9P6JFK6</accession>
<dbReference type="OrthoDB" id="2430612at2759"/>
<dbReference type="Gene3D" id="3.90.640.10">
    <property type="entry name" value="Actin, Chain A, domain 4"/>
    <property type="match status" value="1"/>
</dbReference>
<dbReference type="InterPro" id="IPR043129">
    <property type="entry name" value="ATPase_NBD"/>
</dbReference>
<sequence>MASESLGSKGPGAPAAMHKTDSTLIPVESSGHRYVGCNRPRAVDEVLHRMSYLNVIRLDQCRIDDSGAKALAEALRTNSTVVFLDLGENSIKEQGAQALAEALTLNTTLTALYLYGNALLMWNLIGPNGAQALAQSLKVNATLTTLNVYANSIGLLGAQALAEALKVNSTLTSLSLGFNSIGTNGARALAEALAMNSTLTELRLNSNAIGCDGAQALAEALKTNTTLTSLDLERTDIYFRGVQALAQAFGANFTLTRLLLKGNLINRSLFEAVSGAFKTNATLATADLESQLMRDERSRSLMEVVMDHSHATTLNLQSYAIGDSAYMVLFEALKTDSTLTTLILRYNSTGFEGAQAVAEALKINSTLTTLDLGHCWYGYHSALALALAEALNTNSTLTTLDLTCCHIGPAGAQALAETLKTNCTLTTLILYLNNIGDDGARALAEALKINCTLIALDVRENKIGDAGIMALEEAQHEHDSRPTIAGHQAFTLIDITAQYLRELIASAESIVGHNITSLVTVLPDGRNIRTSAKEIADKRFWGNYTHYDRVYAGGYNPPSTEKKMMDEATFAASRLPHRVRFESFRKTSAAIFSFDNGMEYSRGVLVYRLGGSTFEVSVQRVDGGTYNTLSSVYDPHLGGNDFNRRVIDHLLVAHKNKSGQDLSSDDTFLHWLASEVEAAKRALSVQDRVLIESKSSFPGRQGFSEWLTRSQFEELNMDLFTKTLTAIDQAIKNSVVYTKEDIQDIVFAGGSSNIPFLQSAVRDYFGHRKRYHGTHQPETTVVLGAAKMSHWYQDENHYIGPVCCLGEERRTLGIETAGGVMFKYTDRHSNLNINKMYTFSTTADNQDRVAIRVFRGGGTRTSQNMFLSGVELRGIAPAPKGVPQIRVRIRTQVCGHHAHLSVMDVASGTINGTVFPTGSWVGQERDKEALKGGDIKPAGNLSTFLAA</sequence>
<dbReference type="PRINTS" id="PR00301">
    <property type="entry name" value="HEATSHOCK70"/>
</dbReference>
<dbReference type="PANTHER" id="PTHR24111:SF0">
    <property type="entry name" value="LEUCINE-RICH REPEAT-CONTAINING PROTEIN"/>
    <property type="match status" value="1"/>
</dbReference>
<dbReference type="PANTHER" id="PTHR24111">
    <property type="entry name" value="LEUCINE-RICH REPEAT-CONTAINING PROTEIN 34"/>
    <property type="match status" value="1"/>
</dbReference>
<dbReference type="InterPro" id="IPR001611">
    <property type="entry name" value="Leu-rich_rpt"/>
</dbReference>
<dbReference type="SMART" id="SM00368">
    <property type="entry name" value="LRR_RI"/>
    <property type="match status" value="12"/>
</dbReference>
<dbReference type="PROSITE" id="PS01036">
    <property type="entry name" value="HSP70_3"/>
    <property type="match status" value="1"/>
</dbReference>
<evidence type="ECO:0000313" key="4">
    <source>
        <dbReference type="EMBL" id="KAF9968702.1"/>
    </source>
</evidence>
<dbReference type="SUPFAM" id="SSF100920">
    <property type="entry name" value="Heat shock protein 70kD (HSP70), peptide-binding domain"/>
    <property type="match status" value="1"/>
</dbReference>
<organism evidence="4 5">
    <name type="scientific">Mortierella alpina</name>
    <name type="common">Oleaginous fungus</name>
    <name type="synonym">Mortierella renispora</name>
    <dbReference type="NCBI Taxonomy" id="64518"/>
    <lineage>
        <taxon>Eukaryota</taxon>
        <taxon>Fungi</taxon>
        <taxon>Fungi incertae sedis</taxon>
        <taxon>Mucoromycota</taxon>
        <taxon>Mortierellomycotina</taxon>
        <taxon>Mortierellomycetes</taxon>
        <taxon>Mortierellales</taxon>
        <taxon>Mortierellaceae</taxon>
        <taxon>Mortierella</taxon>
    </lineage>
</organism>
<keyword evidence="5" id="KW-1185">Reference proteome</keyword>
<evidence type="ECO:0000256" key="3">
    <source>
        <dbReference type="ARBA" id="ARBA00022840"/>
    </source>
</evidence>
<gene>
    <name evidence="4" type="ORF">BGZ70_010208</name>
</gene>
<keyword evidence="3" id="KW-0067">ATP-binding</keyword>
<dbReference type="SUPFAM" id="SSF53067">
    <property type="entry name" value="Actin-like ATPase domain"/>
    <property type="match status" value="1"/>
</dbReference>
<proteinExistence type="predicted"/>
<dbReference type="GO" id="GO:0140662">
    <property type="term" value="F:ATP-dependent protein folding chaperone"/>
    <property type="evidence" value="ECO:0007669"/>
    <property type="project" value="InterPro"/>
</dbReference>
<name>A0A9P6JFK6_MORAP</name>
<dbReference type="Pfam" id="PF13516">
    <property type="entry name" value="LRR_6"/>
    <property type="match status" value="9"/>
</dbReference>
<comment type="caution">
    <text evidence="4">The sequence shown here is derived from an EMBL/GenBank/DDBJ whole genome shotgun (WGS) entry which is preliminary data.</text>
</comment>
<dbReference type="SUPFAM" id="SSF52047">
    <property type="entry name" value="RNI-like"/>
    <property type="match status" value="2"/>
</dbReference>
<reference evidence="4" key="1">
    <citation type="journal article" date="2020" name="Fungal Divers.">
        <title>Resolving the Mortierellaceae phylogeny through synthesis of multi-gene phylogenetics and phylogenomics.</title>
        <authorList>
            <person name="Vandepol N."/>
            <person name="Liber J."/>
            <person name="Desiro A."/>
            <person name="Na H."/>
            <person name="Kennedy M."/>
            <person name="Barry K."/>
            <person name="Grigoriev I.V."/>
            <person name="Miller A.N."/>
            <person name="O'Donnell K."/>
            <person name="Stajich J.E."/>
            <person name="Bonito G."/>
        </authorList>
    </citation>
    <scope>NUCLEOTIDE SEQUENCE</scope>
    <source>
        <strain evidence="4">CK1249</strain>
    </source>
</reference>
<evidence type="ECO:0000313" key="5">
    <source>
        <dbReference type="Proteomes" id="UP000738359"/>
    </source>
</evidence>
<dbReference type="InterPro" id="IPR018181">
    <property type="entry name" value="Heat_shock_70_CS"/>
</dbReference>